<keyword evidence="5" id="KW-0732">Signal</keyword>
<keyword evidence="11" id="KW-1015">Disulfide bond</keyword>
<accession>A0AAN7V9F6</accession>
<evidence type="ECO:0000256" key="4">
    <source>
        <dbReference type="ARBA" id="ARBA00022692"/>
    </source>
</evidence>
<dbReference type="Gene3D" id="3.40.50.2300">
    <property type="match status" value="2"/>
</dbReference>
<dbReference type="InterPro" id="IPR002455">
    <property type="entry name" value="GPCR3_GABA-B"/>
</dbReference>
<dbReference type="PRINTS" id="PR01177">
    <property type="entry name" value="GABAB1RECPTR"/>
</dbReference>
<dbReference type="InterPro" id="IPR001828">
    <property type="entry name" value="ANF_lig-bd_rcpt"/>
</dbReference>
<dbReference type="GO" id="GO:0038039">
    <property type="term" value="C:G protein-coupled receptor heterodimeric complex"/>
    <property type="evidence" value="ECO:0007669"/>
    <property type="project" value="TreeGrafter"/>
</dbReference>
<evidence type="ECO:0000313" key="20">
    <source>
        <dbReference type="EMBL" id="KAK5644175.1"/>
    </source>
</evidence>
<evidence type="ECO:0000259" key="19">
    <source>
        <dbReference type="PROSITE" id="PS50259"/>
    </source>
</evidence>
<dbReference type="PANTHER" id="PTHR10519:SF46">
    <property type="entry name" value="METABOTROPIC GABA-B RECEPTOR SUBTYPE 3, ISOFORM A"/>
    <property type="match status" value="1"/>
</dbReference>
<dbReference type="AlphaFoldDB" id="A0AAN7V9F6"/>
<keyword evidence="7" id="KW-0770">Synapse</keyword>
<feature type="transmembrane region" description="Helical" evidence="18">
    <location>
        <begin position="593"/>
        <end position="614"/>
    </location>
</feature>
<evidence type="ECO:0000256" key="2">
    <source>
        <dbReference type="ARBA" id="ARBA00022475"/>
    </source>
</evidence>
<evidence type="ECO:0000313" key="21">
    <source>
        <dbReference type="Proteomes" id="UP001329430"/>
    </source>
</evidence>
<keyword evidence="3" id="KW-0597">Phosphoprotein</keyword>
<evidence type="ECO:0000256" key="9">
    <source>
        <dbReference type="ARBA" id="ARBA00023054"/>
    </source>
</evidence>
<comment type="subcellular location">
    <subcellularLocation>
        <location evidence="16">Postsynaptic cell membrane</location>
        <topology evidence="16">Multi-pass membrane protein</topology>
    </subcellularLocation>
</comment>
<comment type="caution">
    <text evidence="20">The sequence shown here is derived from an EMBL/GenBank/DDBJ whole genome shotgun (WGS) entry which is preliminary data.</text>
</comment>
<evidence type="ECO:0000256" key="11">
    <source>
        <dbReference type="ARBA" id="ARBA00023157"/>
    </source>
</evidence>
<dbReference type="GO" id="GO:0004965">
    <property type="term" value="F:G protein-coupled GABA receptor activity"/>
    <property type="evidence" value="ECO:0007669"/>
    <property type="project" value="InterPro"/>
</dbReference>
<keyword evidence="9 17" id="KW-0175">Coiled coil</keyword>
<dbReference type="GO" id="GO:0045211">
    <property type="term" value="C:postsynaptic membrane"/>
    <property type="evidence" value="ECO:0007669"/>
    <property type="project" value="UniProtKB-SubCell"/>
</dbReference>
<evidence type="ECO:0000256" key="8">
    <source>
        <dbReference type="ARBA" id="ARBA00023040"/>
    </source>
</evidence>
<feature type="transmembrane region" description="Helical" evidence="18">
    <location>
        <begin position="514"/>
        <end position="531"/>
    </location>
</feature>
<comment type="similarity">
    <text evidence="1">Belongs to the G-protein coupled receptor 3 family. GABA-B receptor subfamily.</text>
</comment>
<evidence type="ECO:0000256" key="12">
    <source>
        <dbReference type="ARBA" id="ARBA00023170"/>
    </source>
</evidence>
<evidence type="ECO:0000256" key="10">
    <source>
        <dbReference type="ARBA" id="ARBA00023136"/>
    </source>
</evidence>
<evidence type="ECO:0000256" key="18">
    <source>
        <dbReference type="SAM" id="Phobius"/>
    </source>
</evidence>
<dbReference type="GO" id="GO:0007214">
    <property type="term" value="P:gamma-aminobutyric acid signaling pathway"/>
    <property type="evidence" value="ECO:0007669"/>
    <property type="project" value="TreeGrafter"/>
</dbReference>
<evidence type="ECO:0000256" key="5">
    <source>
        <dbReference type="ARBA" id="ARBA00022729"/>
    </source>
</evidence>
<dbReference type="PROSITE" id="PS50259">
    <property type="entry name" value="G_PROTEIN_RECEP_F3_4"/>
    <property type="match status" value="1"/>
</dbReference>
<evidence type="ECO:0000256" key="1">
    <source>
        <dbReference type="ARBA" id="ARBA00008991"/>
    </source>
</evidence>
<dbReference type="Pfam" id="PF00003">
    <property type="entry name" value="7tm_3"/>
    <property type="match status" value="1"/>
</dbReference>
<keyword evidence="13" id="KW-0325">Glycoprotein</keyword>
<keyword evidence="15" id="KW-0628">Postsynaptic cell membrane</keyword>
<dbReference type="CDD" id="cd06366">
    <property type="entry name" value="PBP1_GABAb_receptor"/>
    <property type="match status" value="1"/>
</dbReference>
<evidence type="ECO:0000256" key="6">
    <source>
        <dbReference type="ARBA" id="ARBA00022989"/>
    </source>
</evidence>
<feature type="transmembrane region" description="Helical" evidence="18">
    <location>
        <begin position="687"/>
        <end position="708"/>
    </location>
</feature>
<keyword evidence="6 18" id="KW-1133">Transmembrane helix</keyword>
<reference evidence="20 21" key="1">
    <citation type="journal article" date="2024" name="Insects">
        <title>An Improved Chromosome-Level Genome Assembly of the Firefly Pyrocoelia pectoralis.</title>
        <authorList>
            <person name="Fu X."/>
            <person name="Meyer-Rochow V.B."/>
            <person name="Ballantyne L."/>
            <person name="Zhu X."/>
        </authorList>
    </citation>
    <scope>NUCLEOTIDE SEQUENCE [LARGE SCALE GENOMIC DNA]</scope>
    <source>
        <strain evidence="20">XCY_ONT2</strain>
    </source>
</reference>
<feature type="transmembrane region" description="Helical" evidence="18">
    <location>
        <begin position="652"/>
        <end position="672"/>
    </location>
</feature>
<dbReference type="EMBL" id="JAVRBK010000005">
    <property type="protein sequence ID" value="KAK5644175.1"/>
    <property type="molecule type" value="Genomic_DNA"/>
</dbReference>
<keyword evidence="4 18" id="KW-0812">Transmembrane</keyword>
<evidence type="ECO:0000256" key="15">
    <source>
        <dbReference type="ARBA" id="ARBA00023257"/>
    </source>
</evidence>
<feature type="transmembrane region" description="Helical" evidence="18">
    <location>
        <begin position="472"/>
        <end position="494"/>
    </location>
</feature>
<keyword evidence="10 18" id="KW-0472">Membrane</keyword>
<feature type="coiled-coil region" evidence="17">
    <location>
        <begin position="776"/>
        <end position="810"/>
    </location>
</feature>
<evidence type="ECO:0000256" key="14">
    <source>
        <dbReference type="ARBA" id="ARBA00023224"/>
    </source>
</evidence>
<dbReference type="CDD" id="cd15047">
    <property type="entry name" value="7tmC_GABA-B-like"/>
    <property type="match status" value="1"/>
</dbReference>
<dbReference type="SUPFAM" id="SSF53822">
    <property type="entry name" value="Periplasmic binding protein-like I"/>
    <property type="match status" value="1"/>
</dbReference>
<keyword evidence="14" id="KW-0807">Transducer</keyword>
<proteinExistence type="inferred from homology"/>
<organism evidence="20 21">
    <name type="scientific">Pyrocoelia pectoralis</name>
    <dbReference type="NCBI Taxonomy" id="417401"/>
    <lineage>
        <taxon>Eukaryota</taxon>
        <taxon>Metazoa</taxon>
        <taxon>Ecdysozoa</taxon>
        <taxon>Arthropoda</taxon>
        <taxon>Hexapoda</taxon>
        <taxon>Insecta</taxon>
        <taxon>Pterygota</taxon>
        <taxon>Neoptera</taxon>
        <taxon>Endopterygota</taxon>
        <taxon>Coleoptera</taxon>
        <taxon>Polyphaga</taxon>
        <taxon>Elateriformia</taxon>
        <taxon>Elateroidea</taxon>
        <taxon>Lampyridae</taxon>
        <taxon>Lampyrinae</taxon>
        <taxon>Pyrocoelia</taxon>
    </lineage>
</organism>
<protein>
    <recommendedName>
        <fullName evidence="19">G-protein coupled receptors family 3 profile domain-containing protein</fullName>
    </recommendedName>
</protein>
<name>A0AAN7V9F6_9COLE</name>
<evidence type="ECO:0000256" key="3">
    <source>
        <dbReference type="ARBA" id="ARBA00022553"/>
    </source>
</evidence>
<dbReference type="InterPro" id="IPR017978">
    <property type="entry name" value="GPCR_3_C"/>
</dbReference>
<dbReference type="PANTHER" id="PTHR10519">
    <property type="entry name" value="GABA-B RECEPTOR"/>
    <property type="match status" value="1"/>
</dbReference>
<keyword evidence="12" id="KW-0675">Receptor</keyword>
<evidence type="ECO:0000256" key="16">
    <source>
        <dbReference type="ARBA" id="ARBA00034104"/>
    </source>
</evidence>
<evidence type="ECO:0000256" key="13">
    <source>
        <dbReference type="ARBA" id="ARBA00023180"/>
    </source>
</evidence>
<evidence type="ECO:0000256" key="17">
    <source>
        <dbReference type="SAM" id="Coils"/>
    </source>
</evidence>
<keyword evidence="2" id="KW-1003">Cell membrane</keyword>
<dbReference type="PRINTS" id="PR01176">
    <property type="entry name" value="GABABRECEPTR"/>
</dbReference>
<dbReference type="Proteomes" id="UP001329430">
    <property type="component" value="Chromosome 5"/>
</dbReference>
<sequence>MWNFNPLQRHVCAFIIFIGCITTYVTYKNKSASVFDEHFSNGTNISVSNFKEVKMFKNYRNSFNIPNLRNGNDDGNNEIYILGLFELSTKWGKREEGISELTAAELAINHVNKFKILPGYQLKLITNDTKCDPGVGVDSFFNAIYSTKIVLMVLGSGCSNVTESLANIMSYWNILQISYGSTSPMLSDRNKFPLFFRTVAPDSSHNSARISFIKHFGWNMVATLSLSQQPFLLSLNRFVRELEASDVYCVATITFSMENYKEQLRILKVYKLKMYGMDYVWILQDEIGIWWKNSKECRAEWLRKAVEGIVFVSDYNYLSNNETAISGMTNHEFEDQLNISKTNISKYAPQTYDAIWTMALILRESTLCKYNGYLKKFNYSNPDMVKRFITSMESLKFIGISGPVKFDGADRIGNSIFKQIQNGNLSAVAIYYAESNFLDFHCQECSRIKWREDEIPIAQRILKFRLVTIPKLAFFIVFGFSSIGIFLSAIFLYFNLHFRKMHSIKLSSPRLNNFVVFGCILVYIAVIFLGFDQGTAFFDMNLSHLCTIRVYLFSTGFSLTFGSIFAKTYRVHRIFTYSGTSLIKDKLLKDKQLIALISILLIIDGAIILLWFLIDPLKRTLKDLPIEISLENKGLAYQPQVEACRSENTTGWFIAIYSYKGFLLIMGVYMAWETRHVKIPSLNDSKYIGICVYSVVSSVTVVVLSNFLSDYTTISFLATSLSILVSTTITLVLLFMPKFRAVLGHDDGENAVVQSMGLKIESNTRRFLLEDHREILYRMEIQNKVYKSELESLDKEIARLEKLLKTNAKMTVGRHTLHKGIVFLPVPISSQSRASWPSTISNSFKQEQFLSEKELNETSDEVITQKFQIFDRLKSFFGSIPSVWMFNLVNERSFIDGIENNENMKLSSSPEFCMNNKLNTTEMSSMKPAASCEAGRY</sequence>
<dbReference type="FunFam" id="3.40.50.2300:FF:000072">
    <property type="entry name" value="Gamma-aminobutyric acid type B receptor subunit 2"/>
    <property type="match status" value="1"/>
</dbReference>
<gene>
    <name evidence="20" type="ORF">RI129_008020</name>
</gene>
<keyword evidence="21" id="KW-1185">Reference proteome</keyword>
<dbReference type="Pfam" id="PF01094">
    <property type="entry name" value="ANF_receptor"/>
    <property type="match status" value="2"/>
</dbReference>
<keyword evidence="8" id="KW-0297">G-protein coupled receptor</keyword>
<feature type="transmembrane region" description="Helical" evidence="18">
    <location>
        <begin position="714"/>
        <end position="735"/>
    </location>
</feature>
<feature type="domain" description="G-protein coupled receptors family 3 profile" evidence="19">
    <location>
        <begin position="522"/>
        <end position="747"/>
    </location>
</feature>
<dbReference type="InterPro" id="IPR028082">
    <property type="entry name" value="Peripla_BP_I"/>
</dbReference>
<evidence type="ECO:0000256" key="7">
    <source>
        <dbReference type="ARBA" id="ARBA00023018"/>
    </source>
</evidence>